<dbReference type="GeneTree" id="ENSGT01130000278772"/>
<protein>
    <submittedName>
        <fullName evidence="1">Uncharacterized protein</fullName>
    </submittedName>
</protein>
<dbReference type="Ensembl" id="ENSMFAT00000088205.1">
    <property type="protein sequence ID" value="ENSMFAP00000063904.1"/>
    <property type="gene ID" value="ENSMFAG00000048479.1"/>
</dbReference>
<name>A0A7N9DBB0_MACFA</name>
<dbReference type="AlphaFoldDB" id="A0A7N9DBB0"/>
<reference evidence="1" key="2">
    <citation type="submission" date="2025-08" db="UniProtKB">
        <authorList>
            <consortium name="Ensembl"/>
        </authorList>
    </citation>
    <scope>IDENTIFICATION</scope>
</reference>
<sequence length="123" mass="13567">DGTFVLQPGQQECNFVSKKKERNPKGLITQSPSKWGSQITSILPKPSSGFPSLYLFISRQSLTLSPRLECSGAISAHCNLLLPRFEQFSCLSLPSSRGYNHPPSHPANFCIFSRDVVSPCWPG</sequence>
<evidence type="ECO:0000313" key="2">
    <source>
        <dbReference type="Proteomes" id="UP000233100"/>
    </source>
</evidence>
<dbReference type="Proteomes" id="UP000233100">
    <property type="component" value="Chromosome 6"/>
</dbReference>
<reference evidence="1" key="3">
    <citation type="submission" date="2025-09" db="UniProtKB">
        <authorList>
            <consortium name="Ensembl"/>
        </authorList>
    </citation>
    <scope>IDENTIFICATION</scope>
</reference>
<evidence type="ECO:0000313" key="1">
    <source>
        <dbReference type="Ensembl" id="ENSMFAP00000063904.1"/>
    </source>
</evidence>
<keyword evidence="2" id="KW-1185">Reference proteome</keyword>
<reference evidence="1 2" key="1">
    <citation type="submission" date="2013-03" db="EMBL/GenBank/DDBJ databases">
        <authorList>
            <person name="Warren W."/>
            <person name="Wilson R.K."/>
        </authorList>
    </citation>
    <scope>NUCLEOTIDE SEQUENCE</scope>
</reference>
<proteinExistence type="predicted"/>
<accession>A0A7N9DBB0</accession>
<organism evidence="1 2">
    <name type="scientific">Macaca fascicularis</name>
    <name type="common">Crab-eating macaque</name>
    <name type="synonym">Cynomolgus monkey</name>
    <dbReference type="NCBI Taxonomy" id="9541"/>
    <lineage>
        <taxon>Eukaryota</taxon>
        <taxon>Metazoa</taxon>
        <taxon>Chordata</taxon>
        <taxon>Craniata</taxon>
        <taxon>Vertebrata</taxon>
        <taxon>Euteleostomi</taxon>
        <taxon>Mammalia</taxon>
        <taxon>Eutheria</taxon>
        <taxon>Euarchontoglires</taxon>
        <taxon>Primates</taxon>
        <taxon>Haplorrhini</taxon>
        <taxon>Catarrhini</taxon>
        <taxon>Cercopithecidae</taxon>
        <taxon>Cercopithecinae</taxon>
        <taxon>Macaca</taxon>
    </lineage>
</organism>